<feature type="transmembrane region" description="Helical" evidence="2">
    <location>
        <begin position="69"/>
        <end position="88"/>
    </location>
</feature>
<evidence type="ECO:0000256" key="1">
    <source>
        <dbReference type="SAM" id="MobiDB-lite"/>
    </source>
</evidence>
<feature type="compositionally biased region" description="Polar residues" evidence="1">
    <location>
        <begin position="1"/>
        <end position="10"/>
    </location>
</feature>
<accession>A0A4P7N5P4</accession>
<evidence type="ECO:0000313" key="3">
    <source>
        <dbReference type="EMBL" id="QBZ56882.1"/>
    </source>
</evidence>
<keyword evidence="2" id="KW-0472">Membrane</keyword>
<sequence length="93" mass="9889">MTKGTGSIASAINARSEFPHPNPSAAYMAGPASGSTAPATDLMTVFAAIALAAYMLNESMRYLDMNKRMFAMPITPIPMMGAIQWTLYSAVQP</sequence>
<gene>
    <name evidence="3" type="ORF">PoMZ_01800</name>
</gene>
<dbReference type="EMBL" id="CP034205">
    <property type="protein sequence ID" value="QBZ56882.1"/>
    <property type="molecule type" value="Genomic_DNA"/>
</dbReference>
<dbReference type="AlphaFoldDB" id="A0A4P7N5P4"/>
<feature type="transmembrane region" description="Helical" evidence="2">
    <location>
        <begin position="37"/>
        <end position="57"/>
    </location>
</feature>
<dbReference type="Proteomes" id="UP000294847">
    <property type="component" value="Chromosome 2"/>
</dbReference>
<evidence type="ECO:0000256" key="2">
    <source>
        <dbReference type="SAM" id="Phobius"/>
    </source>
</evidence>
<organism evidence="3 4">
    <name type="scientific">Pyricularia oryzae</name>
    <name type="common">Rice blast fungus</name>
    <name type="synonym">Magnaporthe oryzae</name>
    <dbReference type="NCBI Taxonomy" id="318829"/>
    <lineage>
        <taxon>Eukaryota</taxon>
        <taxon>Fungi</taxon>
        <taxon>Dikarya</taxon>
        <taxon>Ascomycota</taxon>
        <taxon>Pezizomycotina</taxon>
        <taxon>Sordariomycetes</taxon>
        <taxon>Sordariomycetidae</taxon>
        <taxon>Magnaporthales</taxon>
        <taxon>Pyriculariaceae</taxon>
        <taxon>Pyricularia</taxon>
    </lineage>
</organism>
<keyword evidence="2" id="KW-0812">Transmembrane</keyword>
<keyword evidence="2" id="KW-1133">Transmembrane helix</keyword>
<proteinExistence type="predicted"/>
<protein>
    <submittedName>
        <fullName evidence="3">Uncharacterized protein</fullName>
    </submittedName>
</protein>
<reference evidence="3 4" key="1">
    <citation type="journal article" date="2019" name="Mol. Biol. Evol.">
        <title>Blast fungal genomes show frequent chromosomal changes, gene gains and losses, and effector gene turnover.</title>
        <authorList>
            <person name="Gomez Luciano L.B."/>
            <person name="Jason Tsai I."/>
            <person name="Chuma I."/>
            <person name="Tosa Y."/>
            <person name="Chen Y.H."/>
            <person name="Li J.Y."/>
            <person name="Li M.Y."/>
            <person name="Jade Lu M.Y."/>
            <person name="Nakayashiki H."/>
            <person name="Li W.H."/>
        </authorList>
    </citation>
    <scope>NUCLEOTIDE SEQUENCE [LARGE SCALE GENOMIC DNA]</scope>
    <source>
        <strain evidence="3">MZ5-1-6</strain>
    </source>
</reference>
<feature type="region of interest" description="Disordered" evidence="1">
    <location>
        <begin position="1"/>
        <end position="20"/>
    </location>
</feature>
<name>A0A4P7N5P4_PYROR</name>
<evidence type="ECO:0000313" key="4">
    <source>
        <dbReference type="Proteomes" id="UP000294847"/>
    </source>
</evidence>